<feature type="chain" id="PRO_5044794270" evidence="1">
    <location>
        <begin position="19"/>
        <end position="346"/>
    </location>
</feature>
<evidence type="ECO:0000313" key="2">
    <source>
        <dbReference type="EMBL" id="KAL3308529.1"/>
    </source>
</evidence>
<organism evidence="2 3">
    <name type="scientific">Cichlidogyrus casuarinus</name>
    <dbReference type="NCBI Taxonomy" id="1844966"/>
    <lineage>
        <taxon>Eukaryota</taxon>
        <taxon>Metazoa</taxon>
        <taxon>Spiralia</taxon>
        <taxon>Lophotrochozoa</taxon>
        <taxon>Platyhelminthes</taxon>
        <taxon>Monogenea</taxon>
        <taxon>Monopisthocotylea</taxon>
        <taxon>Dactylogyridea</taxon>
        <taxon>Ancyrocephalidae</taxon>
        <taxon>Cichlidogyrus</taxon>
    </lineage>
</organism>
<dbReference type="Proteomes" id="UP001626550">
    <property type="component" value="Unassembled WGS sequence"/>
</dbReference>
<name>A0ABD2PMM5_9PLAT</name>
<dbReference type="AlphaFoldDB" id="A0ABD2PMM5"/>
<gene>
    <name evidence="2" type="ORF">Ciccas_012939</name>
</gene>
<evidence type="ECO:0000256" key="1">
    <source>
        <dbReference type="SAM" id="SignalP"/>
    </source>
</evidence>
<protein>
    <submittedName>
        <fullName evidence="2">Uncharacterized protein</fullName>
    </submittedName>
</protein>
<feature type="signal peptide" evidence="1">
    <location>
        <begin position="1"/>
        <end position="18"/>
    </location>
</feature>
<dbReference type="EMBL" id="JBJKFK010005091">
    <property type="protein sequence ID" value="KAL3308529.1"/>
    <property type="molecule type" value="Genomic_DNA"/>
</dbReference>
<evidence type="ECO:0000313" key="3">
    <source>
        <dbReference type="Proteomes" id="UP001626550"/>
    </source>
</evidence>
<keyword evidence="1" id="KW-0732">Signal</keyword>
<keyword evidence="3" id="KW-1185">Reference proteome</keyword>
<comment type="caution">
    <text evidence="2">The sequence shown here is derived from an EMBL/GenBank/DDBJ whole genome shotgun (WGS) entry which is preliminary data.</text>
</comment>
<proteinExistence type="predicted"/>
<reference evidence="2 3" key="1">
    <citation type="submission" date="2024-11" db="EMBL/GenBank/DDBJ databases">
        <title>Adaptive evolution of stress response genes in parasites aligns with host niche diversity.</title>
        <authorList>
            <person name="Hahn C."/>
            <person name="Resl P."/>
        </authorList>
    </citation>
    <scope>NUCLEOTIDE SEQUENCE [LARGE SCALE GENOMIC DNA]</scope>
    <source>
        <strain evidence="2">EGGRZ-B1_66</strain>
        <tissue evidence="2">Body</tissue>
    </source>
</reference>
<accession>A0ABD2PMM5</accession>
<sequence length="346" mass="38486">MIRLIVPLFVALIPLAISGQNCEDSKTVSRILVFDASKTSTIATLVMTEGVSSRLQLKKVVKYQPTNNFALSNIKLESQFAQLQTNLTALLDQVLGDTTNIPKNCQNDTGIEVRTVFEKTPFIPIKPYAATISVTDQTIATWILLNFLEDKFASGIPEDTKGIIMMEDDVTLFAAAIPLKSIEKYTSPANSIFGKSYHVLALNYSGGLQSSRVNFYFTRLGFCIKSGITIDNKYSNVLLTGTPFDNDSRYLACEDISLRTTSYPNVFLQQNYTSDFAGRDYVGLSGFYQLAHSVYSLDNNCDLPGTANCTVFDHPTSTNQIQEFAQKYCFSVLKELIFRFKLKISA</sequence>